<sequence>MVTKASRSSPSSTALFLRRSSRWALDERMVGLGGALHDASTTFCLDSSFIGSSFWGGLDSAFGSVLSSISEEGSDLLITAGLDSSEVLDVSDVPDVEAIGGSAFLSLGGVLFSGCEGAVFRGIIPRTLNVGMIMASLAGKSS</sequence>
<evidence type="ECO:0000313" key="1">
    <source>
        <dbReference type="EMBL" id="GES83071.1"/>
    </source>
</evidence>
<organism evidence="1 2">
    <name type="scientific">Rhizophagus clarus</name>
    <dbReference type="NCBI Taxonomy" id="94130"/>
    <lineage>
        <taxon>Eukaryota</taxon>
        <taxon>Fungi</taxon>
        <taxon>Fungi incertae sedis</taxon>
        <taxon>Mucoromycota</taxon>
        <taxon>Glomeromycotina</taxon>
        <taxon>Glomeromycetes</taxon>
        <taxon>Glomerales</taxon>
        <taxon>Glomeraceae</taxon>
        <taxon>Rhizophagus</taxon>
    </lineage>
</organism>
<reference evidence="1" key="1">
    <citation type="submission" date="2019-10" db="EMBL/GenBank/DDBJ databases">
        <title>Conservation and host-specific expression of non-tandemly repeated heterogenous ribosome RNA gene in arbuscular mycorrhizal fungi.</title>
        <authorList>
            <person name="Maeda T."/>
            <person name="Kobayashi Y."/>
            <person name="Nakagawa T."/>
            <person name="Ezawa T."/>
            <person name="Yamaguchi K."/>
            <person name="Bino T."/>
            <person name="Nishimoto Y."/>
            <person name="Shigenobu S."/>
            <person name="Kawaguchi M."/>
        </authorList>
    </citation>
    <scope>NUCLEOTIDE SEQUENCE</scope>
    <source>
        <strain evidence="1">HR1</strain>
    </source>
</reference>
<comment type="caution">
    <text evidence="1">The sequence shown here is derived from an EMBL/GenBank/DDBJ whole genome shotgun (WGS) entry which is preliminary data.</text>
</comment>
<dbReference type="AlphaFoldDB" id="A0A8H3LC99"/>
<evidence type="ECO:0000313" key="2">
    <source>
        <dbReference type="Proteomes" id="UP000615446"/>
    </source>
</evidence>
<name>A0A8H3LC99_9GLOM</name>
<protein>
    <submittedName>
        <fullName evidence="1">Uncharacterized protein</fullName>
    </submittedName>
</protein>
<dbReference type="Proteomes" id="UP000615446">
    <property type="component" value="Unassembled WGS sequence"/>
</dbReference>
<dbReference type="EMBL" id="BLAL01000066">
    <property type="protein sequence ID" value="GES83071.1"/>
    <property type="molecule type" value="Genomic_DNA"/>
</dbReference>
<accession>A0A8H3LC99</accession>
<gene>
    <name evidence="1" type="ORF">RCL2_001023400</name>
</gene>
<proteinExistence type="predicted"/>